<keyword evidence="3" id="KW-1185">Reference proteome</keyword>
<dbReference type="EMBL" id="JAMLDX010000019">
    <property type="protein sequence ID" value="MCP3732512.1"/>
    <property type="molecule type" value="Genomic_DNA"/>
</dbReference>
<name>A0A9X2HLW1_9SPHN</name>
<comment type="caution">
    <text evidence="2">The sequence shown here is derived from an EMBL/GenBank/DDBJ whole genome shotgun (WGS) entry which is preliminary data.</text>
</comment>
<reference evidence="2" key="1">
    <citation type="submission" date="2022-05" db="EMBL/GenBank/DDBJ databases">
        <title>Sphingomonas sp. strain MG17 Genome sequencing and assembly.</title>
        <authorList>
            <person name="Kim I."/>
        </authorList>
    </citation>
    <scope>NUCLEOTIDE SEQUENCE</scope>
    <source>
        <strain evidence="2">MG17</strain>
    </source>
</reference>
<gene>
    <name evidence="2" type="ORF">M9978_18980</name>
</gene>
<dbReference type="AlphaFoldDB" id="A0A9X2HLW1"/>
<evidence type="ECO:0000313" key="2">
    <source>
        <dbReference type="EMBL" id="MCP3732512.1"/>
    </source>
</evidence>
<dbReference type="InterPro" id="IPR054189">
    <property type="entry name" value="DUF6894"/>
</dbReference>
<organism evidence="2 3">
    <name type="scientific">Sphingomonas tagetis</name>
    <dbReference type="NCBI Taxonomy" id="2949092"/>
    <lineage>
        <taxon>Bacteria</taxon>
        <taxon>Pseudomonadati</taxon>
        <taxon>Pseudomonadota</taxon>
        <taxon>Alphaproteobacteria</taxon>
        <taxon>Sphingomonadales</taxon>
        <taxon>Sphingomonadaceae</taxon>
        <taxon>Sphingomonas</taxon>
    </lineage>
</organism>
<dbReference type="Pfam" id="PF21834">
    <property type="entry name" value="DUF6894"/>
    <property type="match status" value="1"/>
</dbReference>
<dbReference type="Proteomes" id="UP001139451">
    <property type="component" value="Unassembled WGS sequence"/>
</dbReference>
<feature type="domain" description="DUF6894" evidence="1">
    <location>
        <begin position="2"/>
        <end position="58"/>
    </location>
</feature>
<accession>A0A9X2HLW1</accession>
<sequence length="65" mass="6959">MTHDEEGVELADLDAAKEVGRREARYQAAESVRAHGHLIRSHKVVICDASGELATIAFGDVVSIG</sequence>
<protein>
    <recommendedName>
        <fullName evidence="1">DUF6894 domain-containing protein</fullName>
    </recommendedName>
</protein>
<evidence type="ECO:0000259" key="1">
    <source>
        <dbReference type="Pfam" id="PF21834"/>
    </source>
</evidence>
<evidence type="ECO:0000313" key="3">
    <source>
        <dbReference type="Proteomes" id="UP001139451"/>
    </source>
</evidence>
<proteinExistence type="predicted"/>